<reference evidence="1" key="3">
    <citation type="submission" date="2022-06" db="UniProtKB">
        <authorList>
            <consortium name="EnsemblPlants"/>
        </authorList>
    </citation>
    <scope>IDENTIFICATION</scope>
</reference>
<dbReference type="EnsemblPlants" id="TuG1812G0400001836.01.T02">
    <property type="protein sequence ID" value="TuG1812G0400001836.01.T02.cds297169"/>
    <property type="gene ID" value="TuG1812G0400001836.01"/>
</dbReference>
<dbReference type="Gramene" id="TuG1812G0400001836.01.T05">
    <property type="protein sequence ID" value="TuG1812G0400001836.01.T05.cds297169"/>
    <property type="gene ID" value="TuG1812G0400001836.01"/>
</dbReference>
<dbReference type="EnsemblPlants" id="TuG1812G0400001836.01.T04">
    <property type="protein sequence ID" value="TuG1812G0400001836.01.T04.cds297169"/>
    <property type="gene ID" value="TuG1812G0400001836.01"/>
</dbReference>
<evidence type="ECO:0000313" key="2">
    <source>
        <dbReference type="Proteomes" id="UP000015106"/>
    </source>
</evidence>
<protein>
    <submittedName>
        <fullName evidence="1">Uncharacterized protein</fullName>
    </submittedName>
</protein>
<sequence>MALLKSAFIKIKQSSANRRWEIHGGRVAHSDPPINPSTLKHLYGQCLPKNMEGRCITEGGVMVQLPGGAGAIIQGGGEELFRADLSKL</sequence>
<evidence type="ECO:0000313" key="1">
    <source>
        <dbReference type="EnsemblPlants" id="TuG1812G0400001836.01.T05.cds297169"/>
    </source>
</evidence>
<proteinExistence type="predicted"/>
<keyword evidence="2" id="KW-1185">Reference proteome</keyword>
<accession>A0A8R7Q5K8</accession>
<dbReference type="Gramene" id="TuG1812G0400001836.01.T02">
    <property type="protein sequence ID" value="TuG1812G0400001836.01.T02.cds297169"/>
    <property type="gene ID" value="TuG1812G0400001836.01"/>
</dbReference>
<reference evidence="1" key="2">
    <citation type="submission" date="2018-03" db="EMBL/GenBank/DDBJ databases">
        <title>The Triticum urartu genome reveals the dynamic nature of wheat genome evolution.</title>
        <authorList>
            <person name="Ling H."/>
            <person name="Ma B."/>
            <person name="Shi X."/>
            <person name="Liu H."/>
            <person name="Dong L."/>
            <person name="Sun H."/>
            <person name="Cao Y."/>
            <person name="Gao Q."/>
            <person name="Zheng S."/>
            <person name="Li Y."/>
            <person name="Yu Y."/>
            <person name="Du H."/>
            <person name="Qi M."/>
            <person name="Li Y."/>
            <person name="Yu H."/>
            <person name="Cui Y."/>
            <person name="Wang N."/>
            <person name="Chen C."/>
            <person name="Wu H."/>
            <person name="Zhao Y."/>
            <person name="Zhang J."/>
            <person name="Li Y."/>
            <person name="Zhou W."/>
            <person name="Zhang B."/>
            <person name="Hu W."/>
            <person name="Eijk M."/>
            <person name="Tang J."/>
            <person name="Witsenboer H."/>
            <person name="Zhao S."/>
            <person name="Li Z."/>
            <person name="Zhang A."/>
            <person name="Wang D."/>
            <person name="Liang C."/>
        </authorList>
    </citation>
    <scope>NUCLEOTIDE SEQUENCE [LARGE SCALE GENOMIC DNA]</scope>
    <source>
        <strain evidence="1">cv. G1812</strain>
    </source>
</reference>
<name>A0A8R7Q5K8_TRIUA</name>
<dbReference type="Gramene" id="TuG1812G0400001836.01.T01">
    <property type="protein sequence ID" value="TuG1812G0400001836.01.T01.cds297169"/>
    <property type="gene ID" value="TuG1812G0400001836.01"/>
</dbReference>
<reference evidence="2" key="1">
    <citation type="journal article" date="2013" name="Nature">
        <title>Draft genome of the wheat A-genome progenitor Triticum urartu.</title>
        <authorList>
            <person name="Ling H.Q."/>
            <person name="Zhao S."/>
            <person name="Liu D."/>
            <person name="Wang J."/>
            <person name="Sun H."/>
            <person name="Zhang C."/>
            <person name="Fan H."/>
            <person name="Li D."/>
            <person name="Dong L."/>
            <person name="Tao Y."/>
            <person name="Gao C."/>
            <person name="Wu H."/>
            <person name="Li Y."/>
            <person name="Cui Y."/>
            <person name="Guo X."/>
            <person name="Zheng S."/>
            <person name="Wang B."/>
            <person name="Yu K."/>
            <person name="Liang Q."/>
            <person name="Yang W."/>
            <person name="Lou X."/>
            <person name="Chen J."/>
            <person name="Feng M."/>
            <person name="Jian J."/>
            <person name="Zhang X."/>
            <person name="Luo G."/>
            <person name="Jiang Y."/>
            <person name="Liu J."/>
            <person name="Wang Z."/>
            <person name="Sha Y."/>
            <person name="Zhang B."/>
            <person name="Wu H."/>
            <person name="Tang D."/>
            <person name="Shen Q."/>
            <person name="Xue P."/>
            <person name="Zou S."/>
            <person name="Wang X."/>
            <person name="Liu X."/>
            <person name="Wang F."/>
            <person name="Yang Y."/>
            <person name="An X."/>
            <person name="Dong Z."/>
            <person name="Zhang K."/>
            <person name="Zhang X."/>
            <person name="Luo M.C."/>
            <person name="Dvorak J."/>
            <person name="Tong Y."/>
            <person name="Wang J."/>
            <person name="Yang H."/>
            <person name="Li Z."/>
            <person name="Wang D."/>
            <person name="Zhang A."/>
            <person name="Wang J."/>
        </authorList>
    </citation>
    <scope>NUCLEOTIDE SEQUENCE</scope>
    <source>
        <strain evidence="2">cv. G1812</strain>
    </source>
</reference>
<dbReference type="EnsemblPlants" id="TuG1812G0400001836.01.T01">
    <property type="protein sequence ID" value="TuG1812G0400001836.01.T01.cds297169"/>
    <property type="gene ID" value="TuG1812G0400001836.01"/>
</dbReference>
<dbReference type="Proteomes" id="UP000015106">
    <property type="component" value="Chromosome 4"/>
</dbReference>
<dbReference type="EnsemblPlants" id="TuG1812G0400001836.01.T05">
    <property type="protein sequence ID" value="TuG1812G0400001836.01.T05.cds297169"/>
    <property type="gene ID" value="TuG1812G0400001836.01"/>
</dbReference>
<dbReference type="Gramene" id="TuG1812G0400001836.01.T03">
    <property type="protein sequence ID" value="TuG1812G0400001836.01.T03.cds297169"/>
    <property type="gene ID" value="TuG1812G0400001836.01"/>
</dbReference>
<dbReference type="Gramene" id="TuG1812G0400001836.01.T04">
    <property type="protein sequence ID" value="TuG1812G0400001836.01.T04.cds297169"/>
    <property type="gene ID" value="TuG1812G0400001836.01"/>
</dbReference>
<dbReference type="EnsemblPlants" id="TuG1812G0400001836.01.T03">
    <property type="protein sequence ID" value="TuG1812G0400001836.01.T03.cds297169"/>
    <property type="gene ID" value="TuG1812G0400001836.01"/>
</dbReference>
<dbReference type="AlphaFoldDB" id="A0A8R7Q5K8"/>
<organism evidence="1 2">
    <name type="scientific">Triticum urartu</name>
    <name type="common">Red wild einkorn</name>
    <name type="synonym">Crithodium urartu</name>
    <dbReference type="NCBI Taxonomy" id="4572"/>
    <lineage>
        <taxon>Eukaryota</taxon>
        <taxon>Viridiplantae</taxon>
        <taxon>Streptophyta</taxon>
        <taxon>Embryophyta</taxon>
        <taxon>Tracheophyta</taxon>
        <taxon>Spermatophyta</taxon>
        <taxon>Magnoliopsida</taxon>
        <taxon>Liliopsida</taxon>
        <taxon>Poales</taxon>
        <taxon>Poaceae</taxon>
        <taxon>BOP clade</taxon>
        <taxon>Pooideae</taxon>
        <taxon>Triticodae</taxon>
        <taxon>Triticeae</taxon>
        <taxon>Triticinae</taxon>
        <taxon>Triticum</taxon>
    </lineage>
</organism>